<dbReference type="AlphaFoldDB" id="A0A117NJ88"/>
<proteinExistence type="predicted"/>
<feature type="transmembrane region" description="Helical" evidence="1">
    <location>
        <begin position="50"/>
        <end position="72"/>
    </location>
</feature>
<comment type="caution">
    <text evidence="2">The sequence shown here is derived from an EMBL/GenBank/DDBJ whole genome shotgun (WGS) entry which is preliminary data.</text>
</comment>
<geneLocation type="mitochondrion" evidence="2"/>
<evidence type="ECO:0000256" key="1">
    <source>
        <dbReference type="SAM" id="Phobius"/>
    </source>
</evidence>
<protein>
    <submittedName>
        <fullName evidence="2">Uncharacterized protein</fullName>
    </submittedName>
</protein>
<gene>
    <name evidence="2" type="ORF">ABT39_MTgene971</name>
</gene>
<keyword evidence="2" id="KW-0496">Mitochondrion</keyword>
<dbReference type="EMBL" id="LKAM01000001">
    <property type="protein sequence ID" value="KUM51125.1"/>
    <property type="molecule type" value="Genomic_DNA"/>
</dbReference>
<keyword evidence="1" id="KW-0812">Transmembrane</keyword>
<keyword evidence="1" id="KW-1133">Transmembrane helix</keyword>
<evidence type="ECO:0000313" key="2">
    <source>
        <dbReference type="EMBL" id="KUM51125.1"/>
    </source>
</evidence>
<reference evidence="2" key="1">
    <citation type="journal article" date="2015" name="Genome Biol. Evol.">
        <title>Organellar Genomes of White Spruce (Picea glauca): Assembly and Annotation.</title>
        <authorList>
            <person name="Jackman S.D."/>
            <person name="Warren R.L."/>
            <person name="Gibb E.A."/>
            <person name="Vandervalk B.P."/>
            <person name="Mohamadi H."/>
            <person name="Chu J."/>
            <person name="Raymond A."/>
            <person name="Pleasance S."/>
            <person name="Coope R."/>
            <person name="Wildung M.R."/>
            <person name="Ritland C.E."/>
            <person name="Bousquet J."/>
            <person name="Jones S.J."/>
            <person name="Bohlmann J."/>
            <person name="Birol I."/>
        </authorList>
    </citation>
    <scope>NUCLEOTIDE SEQUENCE [LARGE SCALE GENOMIC DNA]</scope>
    <source>
        <tissue evidence="2">Flushing bud</tissue>
    </source>
</reference>
<accession>A0A117NJ88</accession>
<sequence length="108" mass="11941">MPCFPSLVVLPAPNSAHPACLASNRHRSEALLLLPTSGLLRGRRLTEDRASLFLCVGVFTLSMHTVTLSLVIDMTQSFFMRFPMILEYMLSIVTLKNNGSCAAWSLKD</sequence>
<name>A0A117NJ88_PICGL</name>
<keyword evidence="1" id="KW-0472">Membrane</keyword>
<organism evidence="2">
    <name type="scientific">Picea glauca</name>
    <name type="common">White spruce</name>
    <name type="synonym">Pinus glauca</name>
    <dbReference type="NCBI Taxonomy" id="3330"/>
    <lineage>
        <taxon>Eukaryota</taxon>
        <taxon>Viridiplantae</taxon>
        <taxon>Streptophyta</taxon>
        <taxon>Embryophyta</taxon>
        <taxon>Tracheophyta</taxon>
        <taxon>Spermatophyta</taxon>
        <taxon>Pinopsida</taxon>
        <taxon>Pinidae</taxon>
        <taxon>Conifers I</taxon>
        <taxon>Pinales</taxon>
        <taxon>Pinaceae</taxon>
        <taxon>Picea</taxon>
    </lineage>
</organism>